<dbReference type="Pfam" id="PF04347">
    <property type="entry name" value="FliO"/>
    <property type="match status" value="1"/>
</dbReference>
<keyword evidence="8" id="KW-1185">Reference proteome</keyword>
<accession>A0A839K0P2</accession>
<evidence type="ECO:0000313" key="8">
    <source>
        <dbReference type="Proteomes" id="UP000574276"/>
    </source>
</evidence>
<evidence type="ECO:0000256" key="1">
    <source>
        <dbReference type="ARBA" id="ARBA00004236"/>
    </source>
</evidence>
<dbReference type="RefSeq" id="WP_228352451.1">
    <property type="nucleotide sequence ID" value="NZ_JACEGA010000001.1"/>
</dbReference>
<keyword evidence="7" id="KW-0969">Cilium</keyword>
<evidence type="ECO:0000256" key="4">
    <source>
        <dbReference type="ARBA" id="ARBA00022989"/>
    </source>
</evidence>
<name>A0A839K0P2_9FIRM</name>
<evidence type="ECO:0000256" key="5">
    <source>
        <dbReference type="ARBA" id="ARBA00023136"/>
    </source>
</evidence>
<comment type="caution">
    <text evidence="7">The sequence shown here is derived from an EMBL/GenBank/DDBJ whole genome shotgun (WGS) entry which is preliminary data.</text>
</comment>
<dbReference type="GO" id="GO:0044781">
    <property type="term" value="P:bacterial-type flagellum organization"/>
    <property type="evidence" value="ECO:0007669"/>
    <property type="project" value="InterPro"/>
</dbReference>
<keyword evidence="4 6" id="KW-1133">Transmembrane helix</keyword>
<dbReference type="GO" id="GO:0016020">
    <property type="term" value="C:membrane"/>
    <property type="evidence" value="ECO:0007669"/>
    <property type="project" value="InterPro"/>
</dbReference>
<proteinExistence type="predicted"/>
<evidence type="ECO:0000256" key="2">
    <source>
        <dbReference type="ARBA" id="ARBA00022475"/>
    </source>
</evidence>
<protein>
    <submittedName>
        <fullName evidence="7">Flagellar biosynthetic protein FliO</fullName>
    </submittedName>
</protein>
<keyword evidence="7" id="KW-0966">Cell projection</keyword>
<reference evidence="7 8" key="1">
    <citation type="submission" date="2020-07" db="EMBL/GenBank/DDBJ databases">
        <title>Characterization and genome sequencing of isolate MD1, a novel member within the family Lachnospiraceae.</title>
        <authorList>
            <person name="Rettenmaier R."/>
            <person name="Di Bello L."/>
            <person name="Zinser C."/>
            <person name="Scheitz K."/>
            <person name="Liebl W."/>
            <person name="Zverlov V."/>
        </authorList>
    </citation>
    <scope>NUCLEOTIDE SEQUENCE [LARGE SCALE GENOMIC DNA]</scope>
    <source>
        <strain evidence="7 8">MD1</strain>
    </source>
</reference>
<sequence length="155" mass="17400">MLLSGKTALVMLNVVDELGMKSTDKASNEAEAVKEAVRDTPVGLSTADNLWQLLGLVFVLIIVLVAAYYTTKYVGNIKLGQMKNSNFTAIDSYRLSPNKLLQIVKIGNKYVVIAITKDNINFITELDEDEVLLREDQPVERPDFKKILEKLRNKK</sequence>
<dbReference type="AlphaFoldDB" id="A0A839K0P2"/>
<dbReference type="EMBL" id="JACEGA010000001">
    <property type="protein sequence ID" value="MBB2182752.1"/>
    <property type="molecule type" value="Genomic_DNA"/>
</dbReference>
<dbReference type="InterPro" id="IPR022781">
    <property type="entry name" value="Flagellar_biosynth_FliO"/>
</dbReference>
<dbReference type="Proteomes" id="UP000574276">
    <property type="component" value="Unassembled WGS sequence"/>
</dbReference>
<feature type="transmembrane region" description="Helical" evidence="6">
    <location>
        <begin position="50"/>
        <end position="69"/>
    </location>
</feature>
<keyword evidence="3 6" id="KW-0812">Transmembrane</keyword>
<evidence type="ECO:0000256" key="6">
    <source>
        <dbReference type="SAM" id="Phobius"/>
    </source>
</evidence>
<keyword evidence="7" id="KW-0282">Flagellum</keyword>
<gene>
    <name evidence="7" type="ORF">H0486_07665</name>
</gene>
<evidence type="ECO:0000256" key="3">
    <source>
        <dbReference type="ARBA" id="ARBA00022692"/>
    </source>
</evidence>
<keyword evidence="2" id="KW-1003">Cell membrane</keyword>
<evidence type="ECO:0000313" key="7">
    <source>
        <dbReference type="EMBL" id="MBB2182752.1"/>
    </source>
</evidence>
<organism evidence="7 8">
    <name type="scientific">Variimorphobacter saccharofermentans</name>
    <dbReference type="NCBI Taxonomy" id="2755051"/>
    <lineage>
        <taxon>Bacteria</taxon>
        <taxon>Bacillati</taxon>
        <taxon>Bacillota</taxon>
        <taxon>Clostridia</taxon>
        <taxon>Lachnospirales</taxon>
        <taxon>Lachnospiraceae</taxon>
        <taxon>Variimorphobacter</taxon>
    </lineage>
</organism>
<comment type="subcellular location">
    <subcellularLocation>
        <location evidence="1">Cell membrane</location>
    </subcellularLocation>
</comment>
<keyword evidence="5 6" id="KW-0472">Membrane</keyword>